<dbReference type="OrthoDB" id="5117357at2"/>
<proteinExistence type="predicted"/>
<dbReference type="EMBL" id="PDJG01000001">
    <property type="protein sequence ID" value="PFG33092.1"/>
    <property type="molecule type" value="Genomic_DNA"/>
</dbReference>
<organism evidence="2 3">
    <name type="scientific">Sanguibacter antarcticus</name>
    <dbReference type="NCBI Taxonomy" id="372484"/>
    <lineage>
        <taxon>Bacteria</taxon>
        <taxon>Bacillati</taxon>
        <taxon>Actinomycetota</taxon>
        <taxon>Actinomycetes</taxon>
        <taxon>Micrococcales</taxon>
        <taxon>Sanguibacteraceae</taxon>
        <taxon>Sanguibacter</taxon>
    </lineage>
</organism>
<keyword evidence="3" id="KW-1185">Reference proteome</keyword>
<dbReference type="RefSeq" id="WP_098454353.1">
    <property type="nucleotide sequence ID" value="NZ_PDJG01000001.1"/>
</dbReference>
<evidence type="ECO:0000313" key="3">
    <source>
        <dbReference type="Proteomes" id="UP000225548"/>
    </source>
</evidence>
<accession>A0A2A9E4D2</accession>
<name>A0A2A9E4D2_9MICO</name>
<keyword evidence="1" id="KW-0472">Membrane</keyword>
<dbReference type="InterPro" id="IPR012902">
    <property type="entry name" value="N_methyl_site"/>
</dbReference>
<gene>
    <name evidence="2" type="ORF">ATL42_0952</name>
</gene>
<reference evidence="2 3" key="1">
    <citation type="submission" date="2017-10" db="EMBL/GenBank/DDBJ databases">
        <title>Sequencing the genomes of 1000 actinobacteria strains.</title>
        <authorList>
            <person name="Klenk H.-P."/>
        </authorList>
    </citation>
    <scope>NUCLEOTIDE SEQUENCE [LARGE SCALE GENOMIC DNA]</scope>
    <source>
        <strain evidence="2 3">DSM 18966</strain>
    </source>
</reference>
<sequence length="236" mass="25039">MISAISRALRPRRRDDAGLGLPELLVTMALMSIVSLIVVTLFVSVSRAFNNDTTANDNTNSAAIGMNEISRVLRAGTEIRRSGEATNTPVFLVATHSSVTVHAYLDTESDDPQPVKINFTLNASNELVETRYAAVASSDPYWTFSTTAQSTRVIARNVSTSVATATATATPLFTYIDVNGDPMTPTGSAFTATERSSIAAVGVSIEVQANPDGLAKAVRIENTVGIPNLSFSRLGL</sequence>
<dbReference type="Proteomes" id="UP000225548">
    <property type="component" value="Unassembled WGS sequence"/>
</dbReference>
<keyword evidence="1" id="KW-1133">Transmembrane helix</keyword>
<evidence type="ECO:0000256" key="1">
    <source>
        <dbReference type="SAM" id="Phobius"/>
    </source>
</evidence>
<comment type="caution">
    <text evidence="2">The sequence shown here is derived from an EMBL/GenBank/DDBJ whole genome shotgun (WGS) entry which is preliminary data.</text>
</comment>
<keyword evidence="1" id="KW-0812">Transmembrane</keyword>
<dbReference type="NCBIfam" id="TIGR02532">
    <property type="entry name" value="IV_pilin_GFxxxE"/>
    <property type="match status" value="1"/>
</dbReference>
<evidence type="ECO:0000313" key="2">
    <source>
        <dbReference type="EMBL" id="PFG33092.1"/>
    </source>
</evidence>
<feature type="transmembrane region" description="Helical" evidence="1">
    <location>
        <begin position="21"/>
        <end position="43"/>
    </location>
</feature>
<protein>
    <submittedName>
        <fullName evidence="2">Prepilin-type N-terminal cleavage/methylation domain-containing protein</fullName>
    </submittedName>
</protein>
<dbReference type="AlphaFoldDB" id="A0A2A9E4D2"/>